<keyword evidence="2" id="KW-1185">Reference proteome</keyword>
<evidence type="ECO:0000313" key="1">
    <source>
        <dbReference type="EMBL" id="KAG2223554.1"/>
    </source>
</evidence>
<organism evidence="1 2">
    <name type="scientific">Circinella minor</name>
    <dbReference type="NCBI Taxonomy" id="1195481"/>
    <lineage>
        <taxon>Eukaryota</taxon>
        <taxon>Fungi</taxon>
        <taxon>Fungi incertae sedis</taxon>
        <taxon>Mucoromycota</taxon>
        <taxon>Mucoromycotina</taxon>
        <taxon>Mucoromycetes</taxon>
        <taxon>Mucorales</taxon>
        <taxon>Lichtheimiaceae</taxon>
        <taxon>Circinella</taxon>
    </lineage>
</organism>
<dbReference type="EMBL" id="JAEPRB010000059">
    <property type="protein sequence ID" value="KAG2223554.1"/>
    <property type="molecule type" value="Genomic_DNA"/>
</dbReference>
<gene>
    <name evidence="1" type="ORF">INT45_000874</name>
</gene>
<evidence type="ECO:0000313" key="2">
    <source>
        <dbReference type="Proteomes" id="UP000646827"/>
    </source>
</evidence>
<dbReference type="AlphaFoldDB" id="A0A8H7VQR0"/>
<proteinExistence type="predicted"/>
<accession>A0A8H7VQR0</accession>
<protein>
    <submittedName>
        <fullName evidence="1">Uncharacterized protein</fullName>
    </submittedName>
</protein>
<reference evidence="1 2" key="1">
    <citation type="submission" date="2020-12" db="EMBL/GenBank/DDBJ databases">
        <title>Metabolic potential, ecology and presence of endohyphal bacteria is reflected in genomic diversity of Mucoromycotina.</title>
        <authorList>
            <person name="Muszewska A."/>
            <person name="Okrasinska A."/>
            <person name="Steczkiewicz K."/>
            <person name="Drgas O."/>
            <person name="Orlowska M."/>
            <person name="Perlinska-Lenart U."/>
            <person name="Aleksandrzak-Piekarczyk T."/>
            <person name="Szatraj K."/>
            <person name="Zielenkiewicz U."/>
            <person name="Pilsyk S."/>
            <person name="Malc E."/>
            <person name="Mieczkowski P."/>
            <person name="Kruszewska J.S."/>
            <person name="Biernat P."/>
            <person name="Pawlowska J."/>
        </authorList>
    </citation>
    <scope>NUCLEOTIDE SEQUENCE [LARGE SCALE GENOMIC DNA]</scope>
    <source>
        <strain evidence="1 2">CBS 142.35</strain>
    </source>
</reference>
<name>A0A8H7VQR0_9FUNG</name>
<sequence>MANNNEREKNFSKYANQEEGTISLKEFFQYDFDSAAHLSNDMEDIKSSWLMIFDKYIKNNNIQNFSKAQPDWYELLRKTVVAMKRSRETTIAAASSSSSGIELTSASSASSKTTTTTTKRVSILIEAPIVTLRSDTEKWVINEVNITKNFIEYREASVEKARNGTLVSIHEELSLNCIFLIDGINCESNACLIYGLDEDIWKEMITQCDAPYEIKDLSIDTTNCINQFAKAARKEFPKCKSIIKQLPDDLFGYNERIECSLRNLIDTHSPDASEKATKMESSFTLAAVDPLLLPFFKETDMITRKGTDSQITGSKTRRGKVGRFADLSMVFDFADIPNQTLVIVEIKPPVKVADGSRPDFIKLANEMKDSIDNYIKEGFDDDEIFVTGILIEGM</sequence>
<dbReference type="OrthoDB" id="2267758at2759"/>
<dbReference type="Proteomes" id="UP000646827">
    <property type="component" value="Unassembled WGS sequence"/>
</dbReference>
<comment type="caution">
    <text evidence="1">The sequence shown here is derived from an EMBL/GenBank/DDBJ whole genome shotgun (WGS) entry which is preliminary data.</text>
</comment>